<name>A0A550J921_9BACT</name>
<dbReference type="SUPFAM" id="SSF51206">
    <property type="entry name" value="cAMP-binding domain-like"/>
    <property type="match status" value="1"/>
</dbReference>
<protein>
    <submittedName>
        <fullName evidence="2">Cyclic nucleotide-binding domain-containing protein</fullName>
    </submittedName>
</protein>
<dbReference type="InterPro" id="IPR018490">
    <property type="entry name" value="cNMP-bd_dom_sf"/>
</dbReference>
<dbReference type="PANTHER" id="PTHR24567">
    <property type="entry name" value="CRP FAMILY TRANSCRIPTIONAL REGULATORY PROTEIN"/>
    <property type="match status" value="1"/>
</dbReference>
<dbReference type="RefSeq" id="WP_092058831.1">
    <property type="nucleotide sequence ID" value="NZ_FOJJ01000041.1"/>
</dbReference>
<dbReference type="PANTHER" id="PTHR24567:SF74">
    <property type="entry name" value="HTH-TYPE TRANSCRIPTIONAL REGULATOR ARCR"/>
    <property type="match status" value="1"/>
</dbReference>
<dbReference type="GO" id="GO:0005829">
    <property type="term" value="C:cytosol"/>
    <property type="evidence" value="ECO:0007669"/>
    <property type="project" value="TreeGrafter"/>
</dbReference>
<dbReference type="OrthoDB" id="5401860at2"/>
<dbReference type="InterPro" id="IPR050397">
    <property type="entry name" value="Env_Response_Regulators"/>
</dbReference>
<dbReference type="Pfam" id="PF00027">
    <property type="entry name" value="cNMP_binding"/>
    <property type="match status" value="1"/>
</dbReference>
<dbReference type="GO" id="GO:0003700">
    <property type="term" value="F:DNA-binding transcription factor activity"/>
    <property type="evidence" value="ECO:0007669"/>
    <property type="project" value="TreeGrafter"/>
</dbReference>
<dbReference type="InterPro" id="IPR014710">
    <property type="entry name" value="RmlC-like_jellyroll"/>
</dbReference>
<evidence type="ECO:0000313" key="3">
    <source>
        <dbReference type="Proteomes" id="UP000317155"/>
    </source>
</evidence>
<dbReference type="AlphaFoldDB" id="A0A550J921"/>
<feature type="domain" description="Cyclic nucleotide-binding" evidence="1">
    <location>
        <begin position="18"/>
        <end position="139"/>
    </location>
</feature>
<dbReference type="InterPro" id="IPR000595">
    <property type="entry name" value="cNMP-bd_dom"/>
</dbReference>
<accession>A0A550J921</accession>
<dbReference type="EMBL" id="VJVV01000009">
    <property type="protein sequence ID" value="TRO79734.1"/>
    <property type="molecule type" value="Genomic_DNA"/>
</dbReference>
<dbReference type="CDD" id="cd00038">
    <property type="entry name" value="CAP_ED"/>
    <property type="match status" value="1"/>
</dbReference>
<organism evidence="2 3">
    <name type="scientific">Trichloromonas acetexigens</name>
    <dbReference type="NCBI Taxonomy" id="38815"/>
    <lineage>
        <taxon>Bacteria</taxon>
        <taxon>Pseudomonadati</taxon>
        <taxon>Thermodesulfobacteriota</taxon>
        <taxon>Desulfuromonadia</taxon>
        <taxon>Desulfuromonadales</taxon>
        <taxon>Trichloromonadaceae</taxon>
        <taxon>Trichloromonas</taxon>
    </lineage>
</organism>
<evidence type="ECO:0000259" key="1">
    <source>
        <dbReference type="PROSITE" id="PS50042"/>
    </source>
</evidence>
<keyword evidence="3" id="KW-1185">Reference proteome</keyword>
<gene>
    <name evidence="2" type="ORF">FL622_12555</name>
</gene>
<proteinExistence type="predicted"/>
<dbReference type="PROSITE" id="PS50042">
    <property type="entry name" value="CNMP_BINDING_3"/>
    <property type="match status" value="1"/>
</dbReference>
<dbReference type="Proteomes" id="UP000317155">
    <property type="component" value="Unassembled WGS sequence"/>
</dbReference>
<reference evidence="2 3" key="1">
    <citation type="submission" date="2019-07" db="EMBL/GenBank/DDBJ databases">
        <title>Insights of Desulfuromonas acetexigens electromicrobiology.</title>
        <authorList>
            <person name="Katuri K."/>
            <person name="Sapireddy V."/>
            <person name="Shaw D.R."/>
            <person name="Saikaly P."/>
        </authorList>
    </citation>
    <scope>NUCLEOTIDE SEQUENCE [LARGE SCALE GENOMIC DNA]</scope>
    <source>
        <strain evidence="2 3">2873</strain>
    </source>
</reference>
<dbReference type="SMART" id="SM00100">
    <property type="entry name" value="cNMP"/>
    <property type="match status" value="1"/>
</dbReference>
<sequence length="155" mass="17607">MNRTAPDVCARMKNDLRCFKFLSDADTEILAPYFKCRQVTAGEVLWSEGDEAQFAAFVMSGRIEEKKNTEFEGRQMVIGVYSEGTVIGEFSLIDNLPRAVTAVCLEDAQLLLLPREHLERLLVEHPELGIRLLKGVLLTLSIRLRKSFERMVAIF</sequence>
<comment type="caution">
    <text evidence="2">The sequence shown here is derived from an EMBL/GenBank/DDBJ whole genome shotgun (WGS) entry which is preliminary data.</text>
</comment>
<evidence type="ECO:0000313" key="2">
    <source>
        <dbReference type="EMBL" id="TRO79734.1"/>
    </source>
</evidence>
<dbReference type="Gene3D" id="2.60.120.10">
    <property type="entry name" value="Jelly Rolls"/>
    <property type="match status" value="1"/>
</dbReference>